<reference evidence="2 3" key="1">
    <citation type="submission" date="2020-07" db="EMBL/GenBank/DDBJ databases">
        <title>Sequencing the genomes of 1000 actinobacteria strains.</title>
        <authorList>
            <person name="Klenk H.-P."/>
        </authorList>
    </citation>
    <scope>NUCLEOTIDE SEQUENCE [LARGE SCALE GENOMIC DNA]</scope>
    <source>
        <strain evidence="2 3">DSM 26474</strain>
    </source>
</reference>
<sequence length="169" mass="18371">MTPFTEAQLRASFVNTSQRERAGIVLPGAAGGPGALAGLRWDDLDYLGWRDRRQPQLGYVVADVDGEPVGVLLRQAEASARSRPQCSWCDDVTLPNDVVFFGAKRGGRAGRNGDTVGALVCDEFQCSANVRKLPPLAYPGFDRDAARLQRIEGLRMHVRAFALAIRDSA</sequence>
<dbReference type="EMBL" id="JACCBM010000001">
    <property type="protein sequence ID" value="NYD69475.1"/>
    <property type="molecule type" value="Genomic_DNA"/>
</dbReference>
<keyword evidence="3" id="KW-1185">Reference proteome</keyword>
<dbReference type="AlphaFoldDB" id="A0A852SKI5"/>
<proteinExistence type="predicted"/>
<accession>A0A852SKI5</accession>
<name>A0A852SKI5_9MICO</name>
<evidence type="ECO:0000313" key="2">
    <source>
        <dbReference type="EMBL" id="NYD69475.1"/>
    </source>
</evidence>
<dbReference type="RefSeq" id="WP_179546799.1">
    <property type="nucleotide sequence ID" value="NZ_BSEW01000001.1"/>
</dbReference>
<feature type="domain" description="Elongation factor G-binding protein C-terminal treble-clef zinc-finger" evidence="1">
    <location>
        <begin position="8"/>
        <end position="162"/>
    </location>
</feature>
<evidence type="ECO:0000259" key="1">
    <source>
        <dbReference type="Pfam" id="PF16571"/>
    </source>
</evidence>
<evidence type="ECO:0000313" key="3">
    <source>
        <dbReference type="Proteomes" id="UP000549913"/>
    </source>
</evidence>
<protein>
    <recommendedName>
        <fullName evidence="1">Elongation factor G-binding protein C-terminal treble-clef zinc-finger domain-containing protein</fullName>
    </recommendedName>
</protein>
<dbReference type="InterPro" id="IPR032330">
    <property type="entry name" value="EF-G-binding_C"/>
</dbReference>
<dbReference type="Proteomes" id="UP000549913">
    <property type="component" value="Unassembled WGS sequence"/>
</dbReference>
<organism evidence="2 3">
    <name type="scientific">Herbiconiux flava</name>
    <dbReference type="NCBI Taxonomy" id="881268"/>
    <lineage>
        <taxon>Bacteria</taxon>
        <taxon>Bacillati</taxon>
        <taxon>Actinomycetota</taxon>
        <taxon>Actinomycetes</taxon>
        <taxon>Micrococcales</taxon>
        <taxon>Microbacteriaceae</taxon>
        <taxon>Herbiconiux</taxon>
    </lineage>
</organism>
<comment type="caution">
    <text evidence="2">The sequence shown here is derived from an EMBL/GenBank/DDBJ whole genome shotgun (WGS) entry which is preliminary data.</text>
</comment>
<dbReference type="Pfam" id="PF16571">
    <property type="entry name" value="FBP_C"/>
    <property type="match status" value="1"/>
</dbReference>
<gene>
    <name evidence="2" type="ORF">BJ984_000633</name>
</gene>